<dbReference type="AlphaFoldDB" id="A0A918TCR5"/>
<gene>
    <name evidence="1" type="ORF">GCM10007100_05820</name>
</gene>
<reference evidence="1" key="1">
    <citation type="journal article" date="2014" name="Int. J. Syst. Evol. Microbiol.">
        <title>Complete genome sequence of Corynebacterium casei LMG S-19264T (=DSM 44701T), isolated from a smear-ripened cheese.</title>
        <authorList>
            <consortium name="US DOE Joint Genome Institute (JGI-PGF)"/>
            <person name="Walter F."/>
            <person name="Albersmeier A."/>
            <person name="Kalinowski J."/>
            <person name="Ruckert C."/>
        </authorList>
    </citation>
    <scope>NUCLEOTIDE SEQUENCE</scope>
    <source>
        <strain evidence="1">KCTC 12988</strain>
    </source>
</reference>
<accession>A0A918TCR5</accession>
<protein>
    <submittedName>
        <fullName evidence="1">Uncharacterized protein</fullName>
    </submittedName>
</protein>
<dbReference type="EMBL" id="BMXI01000002">
    <property type="protein sequence ID" value="GHC43505.1"/>
    <property type="molecule type" value="Genomic_DNA"/>
</dbReference>
<organism evidence="1 2">
    <name type="scientific">Roseibacillus persicicus</name>
    <dbReference type="NCBI Taxonomy" id="454148"/>
    <lineage>
        <taxon>Bacteria</taxon>
        <taxon>Pseudomonadati</taxon>
        <taxon>Verrucomicrobiota</taxon>
        <taxon>Verrucomicrobiia</taxon>
        <taxon>Verrucomicrobiales</taxon>
        <taxon>Verrucomicrobiaceae</taxon>
        <taxon>Roseibacillus</taxon>
    </lineage>
</organism>
<evidence type="ECO:0000313" key="2">
    <source>
        <dbReference type="Proteomes" id="UP000644507"/>
    </source>
</evidence>
<name>A0A918TCR5_9BACT</name>
<evidence type="ECO:0000313" key="1">
    <source>
        <dbReference type="EMBL" id="GHC43505.1"/>
    </source>
</evidence>
<comment type="caution">
    <text evidence="1">The sequence shown here is derived from an EMBL/GenBank/DDBJ whole genome shotgun (WGS) entry which is preliminary data.</text>
</comment>
<reference evidence="1" key="2">
    <citation type="submission" date="2020-09" db="EMBL/GenBank/DDBJ databases">
        <authorList>
            <person name="Sun Q."/>
            <person name="Kim S."/>
        </authorList>
    </citation>
    <scope>NUCLEOTIDE SEQUENCE</scope>
    <source>
        <strain evidence="1">KCTC 12988</strain>
    </source>
</reference>
<dbReference type="Proteomes" id="UP000644507">
    <property type="component" value="Unassembled WGS sequence"/>
</dbReference>
<dbReference type="RefSeq" id="WP_189567195.1">
    <property type="nucleotide sequence ID" value="NZ_BMXI01000002.1"/>
</dbReference>
<keyword evidence="2" id="KW-1185">Reference proteome</keyword>
<sequence length="89" mass="10292">MDKIEDTSTNNPLDQKFLIEFTRLDLGQVIEGLSCRQEEWQQTADWHSGKVSEFPAHLKEGSNAQEAQWVADNYARILSLIERQYHAQS</sequence>
<proteinExistence type="predicted"/>